<dbReference type="Proteomes" id="UP000220527">
    <property type="component" value="Unassembled WGS sequence"/>
</dbReference>
<dbReference type="OrthoDB" id="9134227at2"/>
<sequence length="598" mass="66478">MTTKKPHGQLRRGQLLTTYGPGALFDLPRHAAIIGGLDAWPKPSELEEIHELRLTRKVQKCTSVANPRLYAPPAADDMPGAKGFGITVYRFPEWFVVQEQAQPRARLLSRRLVHRRALDARGRFEGLPVVATRFIAACSHGHVSDINWYLFVHGGSSACRRQLWLDELGTSGDLGDLIVRCECGKERRMLEALNREMKPLGQCSGQRPWLGAESNEACGEAARLLIRTASNAYFPQILSVLAIPDRTMLLDTRVQELWDDLSAVDDAGDLKVFKKKPLVAEKLTGFSDEEVLAAIKRKQSGMYLQEKAIKLAELDAILAVAEGYGNDQPVNEDFHARRLPAAAWRHSTLSDPIAAVYQLHRLREVLALIGFTRFEAIMPNIDGEYEDDLKPAPLAREPSWFPAVENRGEGIFIQLDSAAIATWLQRPAVQARLRALQRGHDQWQAKRLSKRTFPGGPYILLHTLAHMLIQALALRCGYPMSAIRERIYADGAEQRYAILLYTGSPDSSGTLGGLVQQARAIEEHLEQALRRAMLCSNDPICAHHAPDDPLEGRWLLGAACHGCALIGESSCEMRNDYLDRALVVPVLGLEDVALFHGV</sequence>
<reference evidence="3" key="1">
    <citation type="submission" date="2017-08" db="EMBL/GenBank/DDBJ databases">
        <authorList>
            <person name="Grouzdev D.S."/>
            <person name="Gaisin V.A."/>
            <person name="Rysina M.S."/>
            <person name="Gorlenko V.M."/>
        </authorList>
    </citation>
    <scope>NUCLEOTIDE SEQUENCE [LARGE SCALE GENOMIC DNA]</scope>
    <source>
        <strain evidence="3">Kir15-3F</strain>
    </source>
</reference>
<dbReference type="InterPro" id="IPR047721">
    <property type="entry name" value="DrmB"/>
</dbReference>
<feature type="domain" description="MrfA-like Zn-binding" evidence="1">
    <location>
        <begin position="464"/>
        <end position="563"/>
    </location>
</feature>
<dbReference type="RefSeq" id="WP_097645734.1">
    <property type="nucleotide sequence ID" value="NZ_NQWI01000145.1"/>
</dbReference>
<dbReference type="NCBIfam" id="NF038324">
    <property type="entry name" value="DrmB_fam"/>
    <property type="match status" value="1"/>
</dbReference>
<accession>A0A2A6RET8</accession>
<evidence type="ECO:0000313" key="2">
    <source>
        <dbReference type="EMBL" id="PDW01327.1"/>
    </source>
</evidence>
<dbReference type="EMBL" id="NQWI01000145">
    <property type="protein sequence ID" value="PDW01327.1"/>
    <property type="molecule type" value="Genomic_DNA"/>
</dbReference>
<gene>
    <name evidence="2" type="ORF">CJ255_19345</name>
</gene>
<protein>
    <recommendedName>
        <fullName evidence="1">MrfA-like Zn-binding domain-containing protein</fullName>
    </recommendedName>
</protein>
<name>A0A2A6RET8_9CHLR</name>
<proteinExistence type="predicted"/>
<evidence type="ECO:0000313" key="3">
    <source>
        <dbReference type="Proteomes" id="UP000220527"/>
    </source>
</evidence>
<keyword evidence="3" id="KW-1185">Reference proteome</keyword>
<organism evidence="2 3">
    <name type="scientific">Candidatus Viridilinea mediisalina</name>
    <dbReference type="NCBI Taxonomy" id="2024553"/>
    <lineage>
        <taxon>Bacteria</taxon>
        <taxon>Bacillati</taxon>
        <taxon>Chloroflexota</taxon>
        <taxon>Chloroflexia</taxon>
        <taxon>Chloroflexales</taxon>
        <taxon>Chloroflexineae</taxon>
        <taxon>Oscillochloridaceae</taxon>
        <taxon>Candidatus Viridilinea</taxon>
    </lineage>
</organism>
<evidence type="ECO:0000259" key="1">
    <source>
        <dbReference type="Pfam" id="PF09369"/>
    </source>
</evidence>
<dbReference type="Pfam" id="PF09369">
    <property type="entry name" value="MZB"/>
    <property type="match status" value="1"/>
</dbReference>
<dbReference type="InterPro" id="IPR018973">
    <property type="entry name" value="MZB"/>
</dbReference>
<comment type="caution">
    <text evidence="2">The sequence shown here is derived from an EMBL/GenBank/DDBJ whole genome shotgun (WGS) entry which is preliminary data.</text>
</comment>
<dbReference type="AlphaFoldDB" id="A0A2A6RET8"/>